<feature type="domain" description="CBS" evidence="8">
    <location>
        <begin position="153"/>
        <end position="210"/>
    </location>
</feature>
<dbReference type="InterPro" id="IPR046342">
    <property type="entry name" value="CBS_dom_sf"/>
</dbReference>
<dbReference type="Pfam" id="PF00478">
    <property type="entry name" value="IMPDH"/>
    <property type="match status" value="1"/>
</dbReference>
<dbReference type="Pfam" id="PF00571">
    <property type="entry name" value="CBS"/>
    <property type="match status" value="2"/>
</dbReference>
<evidence type="ECO:0000256" key="6">
    <source>
        <dbReference type="ARBA" id="ARBA00023002"/>
    </source>
</evidence>
<keyword evidence="4" id="KW-0677">Repeat</keyword>
<feature type="domain" description="CBS" evidence="8">
    <location>
        <begin position="94"/>
        <end position="152"/>
    </location>
</feature>
<dbReference type="SMART" id="SM01240">
    <property type="entry name" value="IMPDH"/>
    <property type="match status" value="1"/>
</dbReference>
<accession>A0A381R6A8</accession>
<gene>
    <name evidence="9" type="ORF">METZ01_LOCUS40129</name>
</gene>
<dbReference type="PANTHER" id="PTHR11911:SF111">
    <property type="entry name" value="INOSINE-5'-MONOPHOSPHATE DEHYDROGENASE"/>
    <property type="match status" value="1"/>
</dbReference>
<evidence type="ECO:0000313" key="9">
    <source>
        <dbReference type="EMBL" id="SUZ87275.1"/>
    </source>
</evidence>
<dbReference type="CDD" id="cd00381">
    <property type="entry name" value="IMPDH"/>
    <property type="match status" value="1"/>
</dbReference>
<dbReference type="GO" id="GO:0003938">
    <property type="term" value="F:IMP dehydrogenase activity"/>
    <property type="evidence" value="ECO:0007669"/>
    <property type="project" value="InterPro"/>
</dbReference>
<keyword evidence="5" id="KW-0630">Potassium</keyword>
<evidence type="ECO:0000256" key="7">
    <source>
        <dbReference type="ARBA" id="ARBA00023122"/>
    </source>
</evidence>
<keyword evidence="6" id="KW-0560">Oxidoreductase</keyword>
<dbReference type="FunFam" id="3.20.20.70:FF:000003">
    <property type="entry name" value="GMP reductase"/>
    <property type="match status" value="1"/>
</dbReference>
<dbReference type="PROSITE" id="PS51371">
    <property type="entry name" value="CBS"/>
    <property type="match status" value="2"/>
</dbReference>
<evidence type="ECO:0000256" key="3">
    <source>
        <dbReference type="ARBA" id="ARBA00022723"/>
    </source>
</evidence>
<dbReference type="InterPro" id="IPR000644">
    <property type="entry name" value="CBS_dom"/>
</dbReference>
<dbReference type="PANTHER" id="PTHR11911">
    <property type="entry name" value="INOSINE-5-MONOPHOSPHATE DEHYDROGENASE RELATED"/>
    <property type="match status" value="1"/>
</dbReference>
<dbReference type="PIRSF" id="PIRSF000130">
    <property type="entry name" value="IMPDH"/>
    <property type="match status" value="1"/>
</dbReference>
<evidence type="ECO:0000259" key="8">
    <source>
        <dbReference type="PROSITE" id="PS51371"/>
    </source>
</evidence>
<dbReference type="EMBL" id="UINC01001716">
    <property type="protein sequence ID" value="SUZ87275.1"/>
    <property type="molecule type" value="Genomic_DNA"/>
</dbReference>
<dbReference type="CDD" id="cd04601">
    <property type="entry name" value="CBS_pair_IMPDH"/>
    <property type="match status" value="1"/>
</dbReference>
<sequence length="489" mass="53170">MAKDTIEKTLTFDDVLLVPQKSSVLPKAVDCSTSLTKNIKLNIPVMSAAMDTVTESEMAIALARQGGIGVIHKNLTIKEQALMVDKVKRYESGMITNPITLDKNKSIREAKQLMEQYSIGGLPVLSNNKLVGIITKRDIRFEQDLDVLVKDRMTSKNLVTVKPDTTNEKAKSILQKHRIERLLVVDSKKNLAGLITVKDITKKEEFPHSSKDKKGRLRVAAAVSVRDDWSERISALVKVEIDIVVVDTAHGHSVYVLDLVKKIKKKFPKLEIIAGNVATAEATTDLIKAGADCIKVGIGAGSSCTTRIVSGVGVPQLSAIIDCVKAAKKHNIPVVADGGIRFSGDIAKSLAAGANVVMLGGVLAGMDESPGETIVYEGRRYKSYRGMGSLAAMKEGGGDRYFQQEKDELKLVPEGIEGMVPFRGPVKNTIFQLIGGLRSSMGYCGAKNLKLFHKNKKFIQISSAGVKENHPHEVSIIKEAPNYQGRSNK</sequence>
<comment type="similarity">
    <text evidence="1">Belongs to the IMPDH/GMPR family.</text>
</comment>
<name>A0A381R6A8_9ZZZZ</name>
<keyword evidence="3" id="KW-0479">Metal-binding</keyword>
<dbReference type="GO" id="GO:0006183">
    <property type="term" value="P:GTP biosynthetic process"/>
    <property type="evidence" value="ECO:0007669"/>
    <property type="project" value="TreeGrafter"/>
</dbReference>
<dbReference type="InterPro" id="IPR001093">
    <property type="entry name" value="IMP_DH_GMPRt"/>
</dbReference>
<comment type="subunit">
    <text evidence="2">Homotetramer.</text>
</comment>
<proteinExistence type="inferred from homology"/>
<evidence type="ECO:0000256" key="2">
    <source>
        <dbReference type="ARBA" id="ARBA00011881"/>
    </source>
</evidence>
<keyword evidence="7" id="KW-0129">CBS domain</keyword>
<dbReference type="SUPFAM" id="SSF54631">
    <property type="entry name" value="CBS-domain pair"/>
    <property type="match status" value="1"/>
</dbReference>
<evidence type="ECO:0000256" key="1">
    <source>
        <dbReference type="ARBA" id="ARBA00005502"/>
    </source>
</evidence>
<reference evidence="9" key="1">
    <citation type="submission" date="2018-05" db="EMBL/GenBank/DDBJ databases">
        <authorList>
            <person name="Lanie J.A."/>
            <person name="Ng W.-L."/>
            <person name="Kazmierczak K.M."/>
            <person name="Andrzejewski T.M."/>
            <person name="Davidsen T.M."/>
            <person name="Wayne K.J."/>
            <person name="Tettelin H."/>
            <person name="Glass J.I."/>
            <person name="Rusch D."/>
            <person name="Podicherti R."/>
            <person name="Tsui H.-C.T."/>
            <person name="Winkler M.E."/>
        </authorList>
    </citation>
    <scope>NUCLEOTIDE SEQUENCE</scope>
</reference>
<evidence type="ECO:0000256" key="5">
    <source>
        <dbReference type="ARBA" id="ARBA00022958"/>
    </source>
</evidence>
<protein>
    <recommendedName>
        <fullName evidence="8">CBS domain-containing protein</fullName>
    </recommendedName>
</protein>
<dbReference type="InterPro" id="IPR013785">
    <property type="entry name" value="Aldolase_TIM"/>
</dbReference>
<dbReference type="NCBIfam" id="TIGR01302">
    <property type="entry name" value="IMP_dehydrog"/>
    <property type="match status" value="1"/>
</dbReference>
<organism evidence="9">
    <name type="scientific">marine metagenome</name>
    <dbReference type="NCBI Taxonomy" id="408172"/>
    <lineage>
        <taxon>unclassified sequences</taxon>
        <taxon>metagenomes</taxon>
        <taxon>ecological metagenomes</taxon>
    </lineage>
</organism>
<dbReference type="AlphaFoldDB" id="A0A381R6A8"/>
<dbReference type="HAMAP" id="MF_01964">
    <property type="entry name" value="IMPDH"/>
    <property type="match status" value="1"/>
</dbReference>
<dbReference type="InterPro" id="IPR005990">
    <property type="entry name" value="IMP_DH"/>
</dbReference>
<evidence type="ECO:0000256" key="4">
    <source>
        <dbReference type="ARBA" id="ARBA00022737"/>
    </source>
</evidence>
<dbReference type="GO" id="GO:0046872">
    <property type="term" value="F:metal ion binding"/>
    <property type="evidence" value="ECO:0007669"/>
    <property type="project" value="UniProtKB-KW"/>
</dbReference>
<dbReference type="Gene3D" id="3.20.20.70">
    <property type="entry name" value="Aldolase class I"/>
    <property type="match status" value="1"/>
</dbReference>
<dbReference type="SUPFAM" id="SSF51412">
    <property type="entry name" value="Inosine monophosphate dehydrogenase (IMPDH)"/>
    <property type="match status" value="1"/>
</dbReference>
<dbReference type="SMART" id="SM00116">
    <property type="entry name" value="CBS"/>
    <property type="match status" value="2"/>
</dbReference>